<evidence type="ECO:0000313" key="3">
    <source>
        <dbReference type="EMBL" id="PFH37064.1"/>
    </source>
</evidence>
<comment type="caution">
    <text evidence="3">The sequence shown here is derived from an EMBL/GenBank/DDBJ whole genome shotgun (WGS) entry which is preliminary data.</text>
</comment>
<name>A0A2A9MIN4_BESBE</name>
<dbReference type="RefSeq" id="XP_029221073.1">
    <property type="nucleotide sequence ID" value="XM_029362108.1"/>
</dbReference>
<keyword evidence="4" id="KW-1185">Reference proteome</keyword>
<dbReference type="OrthoDB" id="333441at2759"/>
<protein>
    <submittedName>
        <fullName evidence="3">MIC2-associated protein M2AP</fullName>
    </submittedName>
</protein>
<reference evidence="3 4" key="1">
    <citation type="submission" date="2017-09" db="EMBL/GenBank/DDBJ databases">
        <title>Genome sequencing of Besnoitia besnoiti strain Bb-Ger1.</title>
        <authorList>
            <person name="Schares G."/>
            <person name="Venepally P."/>
            <person name="Lorenzi H.A."/>
        </authorList>
    </citation>
    <scope>NUCLEOTIDE SEQUENCE [LARGE SCALE GENOMIC DNA]</scope>
    <source>
        <strain evidence="3 4">Bb-Ger1</strain>
    </source>
</reference>
<organism evidence="3 4">
    <name type="scientific">Besnoitia besnoiti</name>
    <name type="common">Apicomplexan protozoan</name>
    <dbReference type="NCBI Taxonomy" id="94643"/>
    <lineage>
        <taxon>Eukaryota</taxon>
        <taxon>Sar</taxon>
        <taxon>Alveolata</taxon>
        <taxon>Apicomplexa</taxon>
        <taxon>Conoidasida</taxon>
        <taxon>Coccidia</taxon>
        <taxon>Eucoccidiorida</taxon>
        <taxon>Eimeriorina</taxon>
        <taxon>Sarcocystidae</taxon>
        <taxon>Besnoitia</taxon>
    </lineage>
</organism>
<evidence type="ECO:0000259" key="2">
    <source>
        <dbReference type="Pfam" id="PF21932"/>
    </source>
</evidence>
<dbReference type="KEGG" id="bbes:BESB_035220"/>
<feature type="chain" id="PRO_5012541077" evidence="1">
    <location>
        <begin position="24"/>
        <end position="242"/>
    </location>
</feature>
<evidence type="ECO:0000256" key="1">
    <source>
        <dbReference type="SAM" id="SignalP"/>
    </source>
</evidence>
<evidence type="ECO:0000313" key="4">
    <source>
        <dbReference type="Proteomes" id="UP000224006"/>
    </source>
</evidence>
<accession>A0A2A9MIN4</accession>
<dbReference type="InterPro" id="IPR054124">
    <property type="entry name" value="M2AP_beta_dom"/>
</dbReference>
<dbReference type="VEuPathDB" id="ToxoDB:BESB_035220"/>
<feature type="domain" description="MIC2-associated protein beta-domain" evidence="2">
    <location>
        <begin position="51"/>
        <end position="214"/>
    </location>
</feature>
<keyword evidence="1" id="KW-0732">Signal</keyword>
<dbReference type="EMBL" id="NWUJ01000002">
    <property type="protein sequence ID" value="PFH37064.1"/>
    <property type="molecule type" value="Genomic_DNA"/>
</dbReference>
<dbReference type="AlphaFoldDB" id="A0A2A9MIN4"/>
<dbReference type="GeneID" id="40308503"/>
<dbReference type="Proteomes" id="UP000224006">
    <property type="component" value="Chromosome II"/>
</dbReference>
<feature type="signal peptide" evidence="1">
    <location>
        <begin position="1"/>
        <end position="23"/>
    </location>
</feature>
<gene>
    <name evidence="3" type="ORF">BESB_035220</name>
</gene>
<dbReference type="Pfam" id="PF21932">
    <property type="entry name" value="M2AP_beta_dom"/>
    <property type="match status" value="1"/>
</dbReference>
<proteinExistence type="predicted"/>
<sequence>MVKIRLFSAATCAAALLPAVVSARRASSSPGRGGVLSNEPVILAQLSKAMSLTEVDCDTVKVEGPLPEGAVVKLTASGWGAGPLQMDVGQALADQNGDKGHSSVASITCHGPDAVESDQARKCYRTKVGAEGAVEEEQVSLPITGPGSAFMFVCVSTGQAGLKCDVYGYDNAANDGWKVNSLEIPLPADAENLSFRLQATDLHTRKAYVSEDLKVNLTDPSLGCRQPPEPEKFVENEEALEI</sequence>